<keyword evidence="1" id="KW-0540">Nuclease</keyword>
<sequence>MGIDISQLGKDAQAQVMAKMAVQEVKKRSKYGNRKVVCDGIKFDSEREAARFGELKVLRSMGKIRDLRLQANFTLVEGYTTIEGERIKPMVYRADFTYERTTEPDCNGTVHWLREVEDAKGAKTKDYLLKKKLMQDKYGITIREV</sequence>
<proteinExistence type="predicted"/>
<dbReference type="InterPro" id="IPR009414">
    <property type="entry name" value="DUF1064"/>
</dbReference>
<keyword evidence="1" id="KW-0378">Hydrolase</keyword>
<protein>
    <submittedName>
        <fullName evidence="1">Endonuclease</fullName>
    </submittedName>
</protein>
<dbReference type="GO" id="GO:0004519">
    <property type="term" value="F:endonuclease activity"/>
    <property type="evidence" value="ECO:0007669"/>
    <property type="project" value="UniProtKB-KW"/>
</dbReference>
<name>A0A8S5QKM8_9CAUD</name>
<keyword evidence="1" id="KW-0255">Endonuclease</keyword>
<dbReference type="Pfam" id="PF06356">
    <property type="entry name" value="DUF1064"/>
    <property type="match status" value="1"/>
</dbReference>
<reference evidence="1" key="1">
    <citation type="journal article" date="2021" name="Proc. Natl. Acad. Sci. U.S.A.">
        <title>A Catalog of Tens of Thousands of Viruses from Human Metagenomes Reveals Hidden Associations with Chronic Diseases.</title>
        <authorList>
            <person name="Tisza M.J."/>
            <person name="Buck C.B."/>
        </authorList>
    </citation>
    <scope>NUCLEOTIDE SEQUENCE</scope>
    <source>
        <strain evidence="1">CtVCm11</strain>
    </source>
</reference>
<organism evidence="1">
    <name type="scientific">Siphoviridae sp. ctVCm11</name>
    <dbReference type="NCBI Taxonomy" id="2826358"/>
    <lineage>
        <taxon>Viruses</taxon>
        <taxon>Duplodnaviria</taxon>
        <taxon>Heunggongvirae</taxon>
        <taxon>Uroviricota</taxon>
        <taxon>Caudoviricetes</taxon>
    </lineage>
</organism>
<dbReference type="EMBL" id="BK015688">
    <property type="protein sequence ID" value="DAE19838.1"/>
    <property type="molecule type" value="Genomic_DNA"/>
</dbReference>
<evidence type="ECO:0000313" key="1">
    <source>
        <dbReference type="EMBL" id="DAE19838.1"/>
    </source>
</evidence>
<accession>A0A8S5QKM8</accession>